<accession>W9QP33</accession>
<reference evidence="3" key="1">
    <citation type="submission" date="2013-01" db="EMBL/GenBank/DDBJ databases">
        <title>Draft Genome Sequence of a Mulberry Tree, Morus notabilis C.K. Schneid.</title>
        <authorList>
            <person name="He N."/>
            <person name="Zhao S."/>
        </authorList>
    </citation>
    <scope>NUCLEOTIDE SEQUENCE</scope>
</reference>
<name>W9QP33_9ROSA</name>
<evidence type="ECO:0000313" key="3">
    <source>
        <dbReference type="Proteomes" id="UP000030645"/>
    </source>
</evidence>
<gene>
    <name evidence="2" type="ORF">L484_019337</name>
</gene>
<feature type="region of interest" description="Disordered" evidence="1">
    <location>
        <begin position="76"/>
        <end position="95"/>
    </location>
</feature>
<organism evidence="2 3">
    <name type="scientific">Morus notabilis</name>
    <dbReference type="NCBI Taxonomy" id="981085"/>
    <lineage>
        <taxon>Eukaryota</taxon>
        <taxon>Viridiplantae</taxon>
        <taxon>Streptophyta</taxon>
        <taxon>Embryophyta</taxon>
        <taxon>Tracheophyta</taxon>
        <taxon>Spermatophyta</taxon>
        <taxon>Magnoliopsida</taxon>
        <taxon>eudicotyledons</taxon>
        <taxon>Gunneridae</taxon>
        <taxon>Pentapetalae</taxon>
        <taxon>rosids</taxon>
        <taxon>fabids</taxon>
        <taxon>Rosales</taxon>
        <taxon>Moraceae</taxon>
        <taxon>Moreae</taxon>
        <taxon>Morus</taxon>
    </lineage>
</organism>
<feature type="compositionally biased region" description="Basic and acidic residues" evidence="1">
    <location>
        <begin position="112"/>
        <end position="132"/>
    </location>
</feature>
<keyword evidence="3" id="KW-1185">Reference proteome</keyword>
<protein>
    <submittedName>
        <fullName evidence="2">Uncharacterized protein</fullName>
    </submittedName>
</protein>
<evidence type="ECO:0000313" key="2">
    <source>
        <dbReference type="EMBL" id="EXB45112.1"/>
    </source>
</evidence>
<evidence type="ECO:0000256" key="1">
    <source>
        <dbReference type="SAM" id="MobiDB-lite"/>
    </source>
</evidence>
<sequence length="144" mass="16053">MCHVLEEETVLLHDTNPIKLARFLEQLVMMIEHLCHTQSERSHKEVVVGVSQPQPTLEEPVTPTSIHQALSVESAASTSVWDSPGAAKTPESSQRVAMKTVKHYIHLNLVRDQSDTNDAKEEQGEVVPEKNNEILADQNSCYGE</sequence>
<dbReference type="EMBL" id="KE343890">
    <property type="protein sequence ID" value="EXB45112.1"/>
    <property type="molecule type" value="Genomic_DNA"/>
</dbReference>
<dbReference type="Proteomes" id="UP000030645">
    <property type="component" value="Unassembled WGS sequence"/>
</dbReference>
<dbReference type="AlphaFoldDB" id="W9QP33"/>
<feature type="region of interest" description="Disordered" evidence="1">
    <location>
        <begin position="109"/>
        <end position="144"/>
    </location>
</feature>
<proteinExistence type="predicted"/>